<evidence type="ECO:0000256" key="3">
    <source>
        <dbReference type="ARBA" id="ARBA00022852"/>
    </source>
</evidence>
<dbReference type="SMART" id="SM00457">
    <property type="entry name" value="MACPF"/>
    <property type="match status" value="1"/>
</dbReference>
<evidence type="ECO:0000256" key="6">
    <source>
        <dbReference type="SAM" id="SignalP"/>
    </source>
</evidence>
<dbReference type="GO" id="GO:0005576">
    <property type="term" value="C:extracellular region"/>
    <property type="evidence" value="ECO:0007669"/>
    <property type="project" value="UniProtKB-SubCell"/>
</dbReference>
<organism evidence="8 9">
    <name type="scientific">Babesia gibsoni</name>
    <dbReference type="NCBI Taxonomy" id="33632"/>
    <lineage>
        <taxon>Eukaryota</taxon>
        <taxon>Sar</taxon>
        <taxon>Alveolata</taxon>
        <taxon>Apicomplexa</taxon>
        <taxon>Aconoidasida</taxon>
        <taxon>Piroplasmida</taxon>
        <taxon>Babesiidae</taxon>
        <taxon>Babesia</taxon>
    </lineage>
</organism>
<dbReference type="Proteomes" id="UP001230268">
    <property type="component" value="Unassembled WGS sequence"/>
</dbReference>
<name>A0AAD8LJ36_BABGI</name>
<feature type="compositionally biased region" description="Low complexity" evidence="5">
    <location>
        <begin position="298"/>
        <end position="317"/>
    </location>
</feature>
<dbReference type="PROSITE" id="PS51412">
    <property type="entry name" value="MACPF_2"/>
    <property type="match status" value="1"/>
</dbReference>
<evidence type="ECO:0000256" key="5">
    <source>
        <dbReference type="SAM" id="MobiDB-lite"/>
    </source>
</evidence>
<keyword evidence="9" id="KW-1185">Reference proteome</keyword>
<feature type="compositionally biased region" description="Acidic residues" evidence="5">
    <location>
        <begin position="182"/>
        <end position="196"/>
    </location>
</feature>
<accession>A0AAD8LJ36</accession>
<dbReference type="GO" id="GO:0031640">
    <property type="term" value="P:killing of cells of another organism"/>
    <property type="evidence" value="ECO:0007669"/>
    <property type="project" value="UniProtKB-KW"/>
</dbReference>
<protein>
    <recommendedName>
        <fullName evidence="7">MACPF domain-containing protein</fullName>
    </recommendedName>
</protein>
<keyword evidence="3" id="KW-0204">Cytolysis</keyword>
<reference evidence="8" key="1">
    <citation type="submission" date="2023-08" db="EMBL/GenBank/DDBJ databases">
        <title>Draft sequence of the Babesia gibsoni genome.</title>
        <authorList>
            <person name="Yamagishi J.Y."/>
            <person name="Xuan X.X."/>
        </authorList>
    </citation>
    <scope>NUCLEOTIDE SEQUENCE</scope>
    <source>
        <strain evidence="8">Azabu</strain>
    </source>
</reference>
<feature type="compositionally biased region" description="Acidic residues" evidence="5">
    <location>
        <begin position="254"/>
        <end position="266"/>
    </location>
</feature>
<dbReference type="PANTHER" id="PTHR45742:SF8">
    <property type="entry name" value="FLOCCULATION PROTEIN FLO11"/>
    <property type="match status" value="1"/>
</dbReference>
<dbReference type="PANTHER" id="PTHR45742">
    <property type="entry name" value="COMPLEMENT COMPONENT C6"/>
    <property type="match status" value="1"/>
</dbReference>
<evidence type="ECO:0000256" key="1">
    <source>
        <dbReference type="ARBA" id="ARBA00004613"/>
    </source>
</evidence>
<evidence type="ECO:0000313" key="9">
    <source>
        <dbReference type="Proteomes" id="UP001230268"/>
    </source>
</evidence>
<evidence type="ECO:0000256" key="2">
    <source>
        <dbReference type="ARBA" id="ARBA00022525"/>
    </source>
</evidence>
<gene>
    <name evidence="8" type="ORF">BgAZ_500910</name>
</gene>
<keyword evidence="6" id="KW-0732">Signal</keyword>
<keyword evidence="2" id="KW-0964">Secreted</keyword>
<evidence type="ECO:0000313" key="8">
    <source>
        <dbReference type="EMBL" id="KAK1441759.1"/>
    </source>
</evidence>
<comment type="caution">
    <text evidence="8">The sequence shown here is derived from an EMBL/GenBank/DDBJ whole genome shotgun (WGS) entry which is preliminary data.</text>
</comment>
<dbReference type="AlphaFoldDB" id="A0AAD8LJ36"/>
<feature type="compositionally biased region" description="Acidic residues" evidence="5">
    <location>
        <begin position="327"/>
        <end position="339"/>
    </location>
</feature>
<dbReference type="Pfam" id="PF01823">
    <property type="entry name" value="MACPF"/>
    <property type="match status" value="1"/>
</dbReference>
<evidence type="ECO:0000259" key="7">
    <source>
        <dbReference type="PROSITE" id="PS51412"/>
    </source>
</evidence>
<dbReference type="InterPro" id="IPR020864">
    <property type="entry name" value="MACPF"/>
</dbReference>
<dbReference type="EMBL" id="JAVEPI010000005">
    <property type="protein sequence ID" value="KAK1441759.1"/>
    <property type="molecule type" value="Genomic_DNA"/>
</dbReference>
<feature type="region of interest" description="Disordered" evidence="5">
    <location>
        <begin position="152"/>
        <end position="412"/>
    </location>
</feature>
<sequence length="1096" mass="119673">MKYAGMWKVALYTAVLYTSVCAGRTHRAVAAPSDMDDVFQMLMGGNYGGNAGKGKVKKPKGVEAGLLDDDFGDLVTTPNTNKVVKPHVGGKTSPNVRVHSIKETPKPTAPAKAPKQAKAKTVEGLLDGDYDWDDMEDLGLGTVSRPIKPVVTTEEDTVGEKEEFLPETVTESDVKPLAPQTEDTEEDEEEVEEETPEPAKGMTTKTLEDITLEDLIESQLNGKDAPAVPKKGKPVKPAVVPSKTVETDVKTDVEAEEEEEEEEEEDVTPKPAQGKKTKAMEEITLEDLIESQLNGKDAPAVPKKGKPVKPAVVPSKTVETDVKTDVEAEEEEEEEEEEDVTPKPAQGKKTKAMEEITLEDLIESQLNGKDAPAVPKKGKPVKPAAVPSKTVETDVFKTDEEEETPNAADFDDMDAAGEEEDEDDAGDAGHVDTSFDYRTELDDDFLNVGISHKGSEKAHKTKMATKRETYKRLAPTKPHMPADEEGQYAGLAAAIRYLGSGYDIVFGNPLGDPTIMVDPGYRHPVLKLDWTEEFHNHDGTNIKEPRGTWIRPELSCRQAESVDHVNTVEDYKKELSVDAQMSADIPFYFSFSASTGYKNFVKTVAANVTKSYILKTYCLRYVAGVHDLKNVDTMPSFKADVAELPEVFDTDLCPLEKYRNNEEDDDCAGHVRPWMQFFQKYGTHYTTIIHLGGKVTSQIQLKKTDVASLQKNGYNIDAVIKSNAAIPFLNLGQGSFKSSGDTKSESTQNSITHDKLVIVIGGDVSTDGTDKVSMREWTQTLYKKPMPIKVNLESIKKLIKEEKKRSIFDRAIKFYSEAYGISPDEMYKSEGREKGVASLAMGGKSVVFKGRSGGSAVCPPNTVIMMGFALSVTRHTKKLFRSVKYTTSIAPCPVGKEKCVASGPGGDTDVRIWILCGEETIPLLIQETTVADSEPASASCPNDYAIAYGFGMSVPRGLDVGPADGYACRAGQTTCTHSSNKSGRNAVWIACVEKNAPELSDITNHAVAVASPACGDQNTASDYKNNVCPDNTSLIAGWQMVLSESKKDSDSEMATCNAVSHGCEIDKHLEQDKSTCKAHFSWVACYNPPDLFGKKY</sequence>
<feature type="domain" description="MACPF" evidence="7">
    <location>
        <begin position="481"/>
        <end position="830"/>
    </location>
</feature>
<proteinExistence type="predicted"/>
<feature type="chain" id="PRO_5042153428" description="MACPF domain-containing protein" evidence="6">
    <location>
        <begin position="23"/>
        <end position="1096"/>
    </location>
</feature>
<comment type="subcellular location">
    <subcellularLocation>
        <location evidence="1">Secreted</location>
    </subcellularLocation>
</comment>
<keyword evidence="4" id="KW-1015">Disulfide bond</keyword>
<feature type="signal peptide" evidence="6">
    <location>
        <begin position="1"/>
        <end position="22"/>
    </location>
</feature>
<feature type="compositionally biased region" description="Acidic residues" evidence="5">
    <location>
        <begin position="399"/>
        <end position="412"/>
    </location>
</feature>
<evidence type="ECO:0000256" key="4">
    <source>
        <dbReference type="ARBA" id="ARBA00023157"/>
    </source>
</evidence>
<feature type="compositionally biased region" description="Low complexity" evidence="5">
    <location>
        <begin position="371"/>
        <end position="390"/>
    </location>
</feature>
<feature type="compositionally biased region" description="Low complexity" evidence="5">
    <location>
        <begin position="225"/>
        <end position="244"/>
    </location>
</feature>